<organism evidence="1 2">
    <name type="scientific">Streblomastix strix</name>
    <dbReference type="NCBI Taxonomy" id="222440"/>
    <lineage>
        <taxon>Eukaryota</taxon>
        <taxon>Metamonada</taxon>
        <taxon>Preaxostyla</taxon>
        <taxon>Oxymonadida</taxon>
        <taxon>Streblomastigidae</taxon>
        <taxon>Streblomastix</taxon>
    </lineage>
</organism>
<dbReference type="Proteomes" id="UP000324800">
    <property type="component" value="Unassembled WGS sequence"/>
</dbReference>
<evidence type="ECO:0000313" key="1">
    <source>
        <dbReference type="EMBL" id="KAA6391360.1"/>
    </source>
</evidence>
<accession>A0A5J4W915</accession>
<sequence>MEAQLDAWVVSKPNCATGFEIIQLSAISLGKMPGHFKYIQIDIAYTLGDTQIQNNNLIIINAFTFQPLIPNQQLEQVSLKRAEVEYIHYSGSGKRFAYEITYPPQGDRILASLHQKFMK</sequence>
<reference evidence="1 2" key="1">
    <citation type="submission" date="2019-03" db="EMBL/GenBank/DDBJ databases">
        <title>Single cell metagenomics reveals metabolic interactions within the superorganism composed of flagellate Streblomastix strix and complex community of Bacteroidetes bacteria on its surface.</title>
        <authorList>
            <person name="Treitli S.C."/>
            <person name="Kolisko M."/>
            <person name="Husnik F."/>
            <person name="Keeling P."/>
            <person name="Hampl V."/>
        </authorList>
    </citation>
    <scope>NUCLEOTIDE SEQUENCE [LARGE SCALE GENOMIC DNA]</scope>
    <source>
        <strain evidence="1">ST1C</strain>
    </source>
</reference>
<comment type="caution">
    <text evidence="1">The sequence shown here is derived from an EMBL/GenBank/DDBJ whole genome shotgun (WGS) entry which is preliminary data.</text>
</comment>
<protein>
    <submittedName>
        <fullName evidence="1">Uncharacterized protein</fullName>
    </submittedName>
</protein>
<proteinExistence type="predicted"/>
<evidence type="ECO:0000313" key="2">
    <source>
        <dbReference type="Proteomes" id="UP000324800"/>
    </source>
</evidence>
<dbReference type="AlphaFoldDB" id="A0A5J4W915"/>
<name>A0A5J4W915_9EUKA</name>
<dbReference type="EMBL" id="SNRW01002905">
    <property type="protein sequence ID" value="KAA6391360.1"/>
    <property type="molecule type" value="Genomic_DNA"/>
</dbReference>
<gene>
    <name evidence="1" type="ORF">EZS28_013113</name>
</gene>